<organism evidence="3 4">
    <name type="scientific">Alkalilimnicola ehrlichii (strain ATCC BAA-1101 / DSM 17681 / MLHE-1)</name>
    <dbReference type="NCBI Taxonomy" id="187272"/>
    <lineage>
        <taxon>Bacteria</taxon>
        <taxon>Pseudomonadati</taxon>
        <taxon>Pseudomonadota</taxon>
        <taxon>Gammaproteobacteria</taxon>
        <taxon>Chromatiales</taxon>
        <taxon>Ectothiorhodospiraceae</taxon>
        <taxon>Alkalilimnicola</taxon>
    </lineage>
</organism>
<evidence type="ECO:0008006" key="5">
    <source>
        <dbReference type="Google" id="ProtNLM"/>
    </source>
</evidence>
<feature type="region of interest" description="Disordered" evidence="2">
    <location>
        <begin position="154"/>
        <end position="203"/>
    </location>
</feature>
<gene>
    <name evidence="3" type="ordered locus">Mlg_2478</name>
</gene>
<protein>
    <recommendedName>
        <fullName evidence="5">Polymer-forming cytoskeletal protein</fullName>
    </recommendedName>
</protein>
<feature type="region of interest" description="Disordered" evidence="2">
    <location>
        <begin position="1"/>
        <end position="36"/>
    </location>
</feature>
<reference evidence="4" key="1">
    <citation type="submission" date="2006-08" db="EMBL/GenBank/DDBJ databases">
        <title>Complete sequence of Alkalilimnicola ehrilichei MLHE-1.</title>
        <authorList>
            <person name="Copeland A."/>
            <person name="Lucas S."/>
            <person name="Lapidus A."/>
            <person name="Barry K."/>
            <person name="Detter J.C."/>
            <person name="Glavina del Rio T."/>
            <person name="Hammon N."/>
            <person name="Israni S."/>
            <person name="Dalin E."/>
            <person name="Tice H."/>
            <person name="Pitluck S."/>
            <person name="Sims D."/>
            <person name="Brettin T."/>
            <person name="Bruce D."/>
            <person name="Han C."/>
            <person name="Tapia R."/>
            <person name="Gilna P."/>
            <person name="Schmutz J."/>
            <person name="Larimer F."/>
            <person name="Land M."/>
            <person name="Hauser L."/>
            <person name="Kyrpides N."/>
            <person name="Mikhailova N."/>
            <person name="Oremland R.S."/>
            <person name="Hoeft S.E."/>
            <person name="Switzer-Blum J."/>
            <person name="Kulp T."/>
            <person name="King G."/>
            <person name="Tabita R."/>
            <person name="Witte B."/>
            <person name="Santini J.M."/>
            <person name="Basu P."/>
            <person name="Hollibaugh J.T."/>
            <person name="Xie G."/>
            <person name="Stolz J.F."/>
            <person name="Richardson P."/>
        </authorList>
    </citation>
    <scope>NUCLEOTIDE SEQUENCE [LARGE SCALE GENOMIC DNA]</scope>
    <source>
        <strain evidence="4">ATCC BAA-1101 / DSM 17681 / MLHE-1</strain>
    </source>
</reference>
<name>Q0A5R9_ALKEH</name>
<evidence type="ECO:0000256" key="1">
    <source>
        <dbReference type="ARBA" id="ARBA00044755"/>
    </source>
</evidence>
<accession>Q0A5R9</accession>
<dbReference type="OrthoDB" id="9811682at2"/>
<evidence type="ECO:0000313" key="4">
    <source>
        <dbReference type="Proteomes" id="UP000001962"/>
    </source>
</evidence>
<evidence type="ECO:0000313" key="3">
    <source>
        <dbReference type="EMBL" id="ABI57818.1"/>
    </source>
</evidence>
<dbReference type="eggNOG" id="COG1664">
    <property type="taxonomic scope" value="Bacteria"/>
</dbReference>
<dbReference type="EMBL" id="CP000453">
    <property type="protein sequence ID" value="ABI57818.1"/>
    <property type="molecule type" value="Genomic_DNA"/>
</dbReference>
<dbReference type="Pfam" id="PF04519">
    <property type="entry name" value="Bactofilin"/>
    <property type="match status" value="1"/>
</dbReference>
<dbReference type="PANTHER" id="PTHR35024">
    <property type="entry name" value="HYPOTHETICAL CYTOSOLIC PROTEIN"/>
    <property type="match status" value="1"/>
</dbReference>
<evidence type="ECO:0000256" key="2">
    <source>
        <dbReference type="SAM" id="MobiDB-lite"/>
    </source>
</evidence>
<feature type="compositionally biased region" description="Basic and acidic residues" evidence="2">
    <location>
        <begin position="1"/>
        <end position="22"/>
    </location>
</feature>
<dbReference type="Proteomes" id="UP000001962">
    <property type="component" value="Chromosome"/>
</dbReference>
<dbReference type="RefSeq" id="WP_011630211.1">
    <property type="nucleotide sequence ID" value="NC_008340.1"/>
</dbReference>
<dbReference type="PANTHER" id="PTHR35024:SF4">
    <property type="entry name" value="POLYMER-FORMING CYTOSKELETAL PROTEIN"/>
    <property type="match status" value="1"/>
</dbReference>
<dbReference type="KEGG" id="aeh:Mlg_2478"/>
<dbReference type="AlphaFoldDB" id="Q0A5R9"/>
<dbReference type="InterPro" id="IPR007607">
    <property type="entry name" value="BacA/B"/>
</dbReference>
<comment type="similarity">
    <text evidence="1">Belongs to the bactofilin family.</text>
</comment>
<proteinExistence type="inferred from homology"/>
<sequence length="203" mass="20941">MFNKREAPKAAPGHLDDPRDDTTGEPVSVPVGRTRPTAVIGPSIHVDGEIRGDEDLVVEGKVKGSIEVKNHSVTVGGQGEVQADIYAQVIYLDGVMEGQLVASEQVVVRRSARVRGSIASPRVTLEDGARFNGSIDMDEQSDVLARTFPGGRAGVTTASGSGGVKPKAATGAGAKVRAPDTDADDDAAAKAESNLGSDQAVGR</sequence>
<keyword evidence="4" id="KW-1185">Reference proteome</keyword>
<dbReference type="HOGENOM" id="CLU_1346585_0_0_6"/>